<feature type="region of interest" description="Disordered" evidence="2">
    <location>
        <begin position="652"/>
        <end position="715"/>
    </location>
</feature>
<dbReference type="SUPFAM" id="SSF144000">
    <property type="entry name" value="Oxysterol-binding protein-like"/>
    <property type="match status" value="2"/>
</dbReference>
<dbReference type="AlphaFoldDB" id="A0A086JIL3"/>
<evidence type="ECO:0000256" key="2">
    <source>
        <dbReference type="SAM" id="MobiDB-lite"/>
    </source>
</evidence>
<dbReference type="OrthoDB" id="1854502at2759"/>
<comment type="caution">
    <text evidence="3">The sequence shown here is derived from an EMBL/GenBank/DDBJ whole genome shotgun (WGS) entry which is preliminary data.</text>
</comment>
<feature type="region of interest" description="Disordered" evidence="2">
    <location>
        <begin position="230"/>
        <end position="269"/>
    </location>
</feature>
<dbReference type="Gene3D" id="2.40.160.120">
    <property type="match status" value="1"/>
</dbReference>
<dbReference type="Proteomes" id="UP000028837">
    <property type="component" value="Unassembled WGS sequence"/>
</dbReference>
<feature type="compositionally biased region" description="Basic and acidic residues" evidence="2">
    <location>
        <begin position="230"/>
        <end position="245"/>
    </location>
</feature>
<dbReference type="InterPro" id="IPR037239">
    <property type="entry name" value="OSBP_sf"/>
</dbReference>
<dbReference type="GO" id="GO:0005829">
    <property type="term" value="C:cytosol"/>
    <property type="evidence" value="ECO:0007669"/>
    <property type="project" value="TreeGrafter"/>
</dbReference>
<dbReference type="GO" id="GO:0016020">
    <property type="term" value="C:membrane"/>
    <property type="evidence" value="ECO:0007669"/>
    <property type="project" value="TreeGrafter"/>
</dbReference>
<sequence length="931" mass="102804">MPIHNVVALHRGNGRTATGCEEITVETESAKKLDEVPTISPLQSFESCHSEGKQDDISSVGVPCIDYSSLPHALPENGTPLPELEDPHPPRLPPRNAPHTALPLPPSALWQENFVELLLPISHCLEQKRQTGGQWHGGDISREALDTREESSTERVDHQSDNTEKSFATACSNIAEEGVPNGKPPHPGQRYDTATTVAHKITDEFGRDLDSGFTANFVDAVNAVRQPRAERTSDIAATEDVRTSSEEGTESVEAKSFCGPPENGVETEEPYLRPCTLREIPQVIVPLARRRTKLPCAKPSSSNLSILKILKQVNSSDMRNFSLPINVNEPLSMLQRICEDFEYTNLLSIARTRATSTERLAYVTIFALSAYAGSMERCYKPFNPMLGETFECSHRGFNYIAEQVSHHPPVSAYHAAAHNGDFVCFGTVSPVLSIQGTHVDSCNSGTVTLRLFLPGGGFEDYTWRRPNTRVHNIIFGTMWMEWVGVMTITNHMTSEEAHVSFLPVTSSSSSKASAGSWLSSFQWNAPSANRNLTEPASPPIAQSRRRRSNSVASDSGGGGEAEEQEKVTLGSGRKNDASSRSVSASPPLDTKRGRMNCRSDSWLSKECAGRNGLRGQVLDRAGCPRFFIDGCWSKRLWLTRVGKGSYEEFKQRNRLIEPTTGMNRDQNSGSSPSFSRGGQTSTPQKATHTSRISGRHGSGVVPLQTSRQENGSPEMNFISQTDRTAAEVRVVPADKDQVQVCCEQTRKRDHPSVASTARSKDEADITWNDEDTFFVAWEATLKLPSAKMYYNMPAFAIELNELTEGSQPNPLVVKRGGWSGMAPTDSRFRPDLRKYEDGDSAGAQAEKLRLEEKQRATARSMKGGESAWRPLWFDKGINAVTGLEDWLYNGRYWPERTRPLATSGGMIQPTRGNYCSTHVELSRFAVCPDIY</sequence>
<evidence type="ECO:0000313" key="4">
    <source>
        <dbReference type="Proteomes" id="UP000028837"/>
    </source>
</evidence>
<dbReference type="InterPro" id="IPR018494">
    <property type="entry name" value="Oxysterol-bd_CS"/>
</dbReference>
<reference evidence="3 4" key="1">
    <citation type="submission" date="2014-02" db="EMBL/GenBank/DDBJ databases">
        <authorList>
            <person name="Sibley D."/>
            <person name="Venepally P."/>
            <person name="Karamycheva S."/>
            <person name="Hadjithomas M."/>
            <person name="Khan A."/>
            <person name="Brunk B."/>
            <person name="Roos D."/>
            <person name="Caler E."/>
            <person name="Lorenzi H."/>
        </authorList>
    </citation>
    <scope>NUCLEOTIDE SEQUENCE [LARGE SCALE GENOMIC DNA]</scope>
    <source>
        <strain evidence="3 4">GAB2-2007-GAL-DOM2</strain>
    </source>
</reference>
<dbReference type="Pfam" id="PF01237">
    <property type="entry name" value="Oxysterol_BP"/>
    <property type="match status" value="2"/>
</dbReference>
<comment type="similarity">
    <text evidence="1">Belongs to the OSBP family.</text>
</comment>
<dbReference type="InterPro" id="IPR000648">
    <property type="entry name" value="Oxysterol-bd"/>
</dbReference>
<organism evidence="3 4">
    <name type="scientific">Toxoplasma gondii GAB2-2007-GAL-DOM2</name>
    <dbReference type="NCBI Taxonomy" id="1130820"/>
    <lineage>
        <taxon>Eukaryota</taxon>
        <taxon>Sar</taxon>
        <taxon>Alveolata</taxon>
        <taxon>Apicomplexa</taxon>
        <taxon>Conoidasida</taxon>
        <taxon>Coccidia</taxon>
        <taxon>Eucoccidiorida</taxon>
        <taxon>Eimeriorina</taxon>
        <taxon>Sarcocystidae</taxon>
        <taxon>Toxoplasma</taxon>
    </lineage>
</organism>
<feature type="region of interest" description="Disordered" evidence="2">
    <location>
        <begin position="528"/>
        <end position="596"/>
    </location>
</feature>
<dbReference type="PROSITE" id="PS01013">
    <property type="entry name" value="OSBP"/>
    <property type="match status" value="1"/>
</dbReference>
<evidence type="ECO:0000313" key="3">
    <source>
        <dbReference type="EMBL" id="KFG31981.1"/>
    </source>
</evidence>
<dbReference type="PANTHER" id="PTHR10972">
    <property type="entry name" value="OXYSTEROL-BINDING PROTEIN-RELATED"/>
    <property type="match status" value="1"/>
</dbReference>
<evidence type="ECO:0000256" key="1">
    <source>
        <dbReference type="RuleBase" id="RU003844"/>
    </source>
</evidence>
<feature type="compositionally biased region" description="Polar residues" evidence="2">
    <location>
        <begin position="660"/>
        <end position="692"/>
    </location>
</feature>
<gene>
    <name evidence="3" type="ORF">TGDOM2_294320</name>
</gene>
<name>A0A086JIL3_TOXGO</name>
<proteinExistence type="inferred from homology"/>
<feature type="region of interest" description="Disordered" evidence="2">
    <location>
        <begin position="145"/>
        <end position="164"/>
    </location>
</feature>
<accession>A0A086JIL3</accession>
<dbReference type="Gene3D" id="3.30.70.3490">
    <property type="match status" value="1"/>
</dbReference>
<dbReference type="EMBL" id="AHZU02001476">
    <property type="protein sequence ID" value="KFG31981.1"/>
    <property type="molecule type" value="Genomic_DNA"/>
</dbReference>
<protein>
    <submittedName>
        <fullName evidence="3">Oxysterol-binding protein</fullName>
    </submittedName>
</protein>
<feature type="region of interest" description="Disordered" evidence="2">
    <location>
        <begin position="71"/>
        <end position="98"/>
    </location>
</feature>
<dbReference type="VEuPathDB" id="ToxoDB:TGDOM2_294320"/>
<feature type="compositionally biased region" description="Polar residues" evidence="2">
    <location>
        <begin position="703"/>
        <end position="715"/>
    </location>
</feature>
<dbReference type="GO" id="GO:0032934">
    <property type="term" value="F:sterol binding"/>
    <property type="evidence" value="ECO:0007669"/>
    <property type="project" value="TreeGrafter"/>
</dbReference>